<dbReference type="EMBL" id="CP076132">
    <property type="protein sequence ID" value="QWG02102.1"/>
    <property type="molecule type" value="Genomic_DNA"/>
</dbReference>
<comment type="subcellular location">
    <subcellularLocation>
        <location evidence="1">Membrane</location>
    </subcellularLocation>
</comment>
<feature type="signal peptide" evidence="3">
    <location>
        <begin position="1"/>
        <end position="40"/>
    </location>
</feature>
<feature type="domain" description="Bacterial surface antigen (D15)" evidence="4">
    <location>
        <begin position="300"/>
        <end position="530"/>
    </location>
</feature>
<evidence type="ECO:0000256" key="2">
    <source>
        <dbReference type="ARBA" id="ARBA00023136"/>
    </source>
</evidence>
<evidence type="ECO:0000313" key="6">
    <source>
        <dbReference type="Proteomes" id="UP000678679"/>
    </source>
</evidence>
<evidence type="ECO:0000256" key="1">
    <source>
        <dbReference type="ARBA" id="ARBA00004370"/>
    </source>
</evidence>
<dbReference type="Gene3D" id="2.40.160.50">
    <property type="entry name" value="membrane protein fhac: a member of the omp85/tpsb transporter family"/>
    <property type="match status" value="1"/>
</dbReference>
<accession>A0AAX1N4H9</accession>
<sequence length="593" mass="68107">MEQKQLKLNSTQSIYQMIFKSRAKQFALLLLLFSSIAVNAQNNIKLQWEVSDASEKSPINNKPNLFFRDTTQLYQFVDSTLTATKNKGYLFCTIDTLKQTEDTFTYTIYLGPQYDHIYINTQKVSDQILKSRYWKGNSKFKKVLPNELERAKFQVVEYYENQGYPFTKVWTDSLHFKGNDLYANLNLDLGDQVVFDTLIVKREKPLGVQKKFFERYLGLKKGEPFSQKNVERAESIIKQTSYLKLKDTIDVVFEYGRAMVEIPLEKRRASRADGLIGFAPNESDDGGVLVTGQVLLDLQNPFGTGKRFFIDWKKPDQHSQWFKGSYEHPRFFKTQMDVGYNINLQIQDSTFIRVSNEVLLKRRVGVNGAVKLGARWESSRLLRELDEQAVDTLNDTKSTLYSLGYDWVNLDDLLFPRRGWKIGFKGSAGQRTIIFNPSFDESVYEGISEKSLMFDWQFTAESYFGITKWIDGYLKLDAAQMIADKLFLNELYRLGGFNSVRGFLEGELFVDRYVLLTFEPRVNMGGNSYFFLFSDISITGQNDVIDVPVGIGAGASLETKTGIFSIAYALGRNNQIPFSTQLAKIHFGFIGVF</sequence>
<protein>
    <submittedName>
        <fullName evidence="5">BamA/TamA family outer membrane protein</fullName>
    </submittedName>
</protein>
<gene>
    <name evidence="5" type="ORF">KMW28_00515</name>
</gene>
<keyword evidence="3" id="KW-0732">Signal</keyword>
<evidence type="ECO:0000313" key="5">
    <source>
        <dbReference type="EMBL" id="QWG02102.1"/>
    </source>
</evidence>
<evidence type="ECO:0000259" key="4">
    <source>
        <dbReference type="Pfam" id="PF01103"/>
    </source>
</evidence>
<feature type="chain" id="PRO_5043836105" evidence="3">
    <location>
        <begin position="41"/>
        <end position="593"/>
    </location>
</feature>
<name>A0AAX1N4H9_9BACT</name>
<dbReference type="GO" id="GO:0019867">
    <property type="term" value="C:outer membrane"/>
    <property type="evidence" value="ECO:0007669"/>
    <property type="project" value="InterPro"/>
</dbReference>
<dbReference type="KEGG" id="fya:KMW28_00515"/>
<dbReference type="InterPro" id="IPR000184">
    <property type="entry name" value="Bac_surfAg_D15"/>
</dbReference>
<dbReference type="RefSeq" id="WP_169665847.1">
    <property type="nucleotide sequence ID" value="NZ_CP076132.1"/>
</dbReference>
<dbReference type="AlphaFoldDB" id="A0AAX1N4H9"/>
<keyword evidence="2" id="KW-0472">Membrane</keyword>
<dbReference type="Pfam" id="PF01103">
    <property type="entry name" value="Omp85"/>
    <property type="match status" value="1"/>
</dbReference>
<keyword evidence="6" id="KW-1185">Reference proteome</keyword>
<evidence type="ECO:0000256" key="3">
    <source>
        <dbReference type="SAM" id="SignalP"/>
    </source>
</evidence>
<dbReference type="Proteomes" id="UP000678679">
    <property type="component" value="Chromosome 1"/>
</dbReference>
<proteinExistence type="predicted"/>
<reference evidence="5 6" key="1">
    <citation type="submission" date="2021-05" db="EMBL/GenBank/DDBJ databases">
        <title>Comparative genomic studies on the polysaccharide-degrading batcterial strains of the Flammeovirga genus.</title>
        <authorList>
            <person name="Zewei F."/>
            <person name="Zheng Z."/>
            <person name="Yu L."/>
            <person name="Ruyue G."/>
            <person name="Yanhong M."/>
            <person name="Yuanyuan C."/>
            <person name="Jingyan G."/>
            <person name="Wenjun H."/>
        </authorList>
    </citation>
    <scope>NUCLEOTIDE SEQUENCE [LARGE SCALE GENOMIC DNA]</scope>
    <source>
        <strain evidence="5 6">NBRC:100898</strain>
    </source>
</reference>
<organism evidence="5 6">
    <name type="scientific">Flammeovirga yaeyamensis</name>
    <dbReference type="NCBI Taxonomy" id="367791"/>
    <lineage>
        <taxon>Bacteria</taxon>
        <taxon>Pseudomonadati</taxon>
        <taxon>Bacteroidota</taxon>
        <taxon>Cytophagia</taxon>
        <taxon>Cytophagales</taxon>
        <taxon>Flammeovirgaceae</taxon>
        <taxon>Flammeovirga</taxon>
    </lineage>
</organism>